<sequence>MADENVEQNGEQILTSTTAGLPITGDAALPFLLAARAQGELAQGSSKGRAFFAEGLCSSYEAFHHTREGRGDVRDVDDEGIERSVKPAPAERDSSLVPIAWYTKRVGELIPSKEAPHGERYRHPKIRAVVQRAINLWAAGEKVLIFCFY</sequence>
<evidence type="ECO:0000313" key="1">
    <source>
        <dbReference type="EMBL" id="EQD53943.1"/>
    </source>
</evidence>
<gene>
    <name evidence="1" type="ORF">B2A_06198</name>
</gene>
<proteinExistence type="predicted"/>
<comment type="caution">
    <text evidence="1">The sequence shown here is derived from an EMBL/GenBank/DDBJ whole genome shotgun (WGS) entry which is preliminary data.</text>
</comment>
<organism evidence="1">
    <name type="scientific">mine drainage metagenome</name>
    <dbReference type="NCBI Taxonomy" id="410659"/>
    <lineage>
        <taxon>unclassified sequences</taxon>
        <taxon>metagenomes</taxon>
        <taxon>ecological metagenomes</taxon>
    </lineage>
</organism>
<reference evidence="1" key="2">
    <citation type="journal article" date="2014" name="ISME J.">
        <title>Microbial stratification in low pH oxic and suboxic macroscopic growths along an acid mine drainage.</title>
        <authorList>
            <person name="Mendez-Garcia C."/>
            <person name="Mesa V."/>
            <person name="Sprenger R.R."/>
            <person name="Richter M."/>
            <person name="Diez M.S."/>
            <person name="Solano J."/>
            <person name="Bargiela R."/>
            <person name="Golyshina O.V."/>
            <person name="Manteca A."/>
            <person name="Ramos J.L."/>
            <person name="Gallego J.R."/>
            <person name="Llorente I."/>
            <person name="Martins Dos Santos V.A."/>
            <person name="Jensen O.N."/>
            <person name="Pelaez A.I."/>
            <person name="Sanchez J."/>
            <person name="Ferrer M."/>
        </authorList>
    </citation>
    <scope>NUCLEOTIDE SEQUENCE</scope>
</reference>
<dbReference type="AlphaFoldDB" id="T1AAX3"/>
<accession>T1AAX3</accession>
<protein>
    <submittedName>
        <fullName evidence="1">Uncharacterized protein</fullName>
    </submittedName>
</protein>
<name>T1AAX3_9ZZZZ</name>
<reference evidence="1" key="1">
    <citation type="submission" date="2013-08" db="EMBL/GenBank/DDBJ databases">
        <authorList>
            <person name="Mendez C."/>
            <person name="Richter M."/>
            <person name="Ferrer M."/>
            <person name="Sanchez J."/>
        </authorList>
    </citation>
    <scope>NUCLEOTIDE SEQUENCE</scope>
</reference>
<dbReference type="EMBL" id="AUZZ01004363">
    <property type="protein sequence ID" value="EQD53943.1"/>
    <property type="molecule type" value="Genomic_DNA"/>
</dbReference>
<feature type="non-terminal residue" evidence="1">
    <location>
        <position position="149"/>
    </location>
</feature>